<dbReference type="Gene3D" id="1.10.20.10">
    <property type="entry name" value="Histone, subunit A"/>
    <property type="match status" value="2"/>
</dbReference>
<proteinExistence type="inferred from homology"/>
<name>A0A7R9DRE2_TIMPO</name>
<dbReference type="InterPro" id="IPR009072">
    <property type="entry name" value="Histone-fold"/>
</dbReference>
<dbReference type="AlphaFoldDB" id="A0A7R9DRE2"/>
<dbReference type="PANTHER" id="PTHR11426">
    <property type="entry name" value="HISTONE H3"/>
    <property type="match status" value="1"/>
</dbReference>
<dbReference type="SUPFAM" id="SSF47113">
    <property type="entry name" value="Histone-fold"/>
    <property type="match status" value="1"/>
</dbReference>
<dbReference type="GO" id="GO:0030527">
    <property type="term" value="F:structural constituent of chromatin"/>
    <property type="evidence" value="ECO:0007669"/>
    <property type="project" value="InterPro"/>
</dbReference>
<dbReference type="InterPro" id="IPR007125">
    <property type="entry name" value="H2A/H2B/H3"/>
</dbReference>
<evidence type="ECO:0000313" key="3">
    <source>
        <dbReference type="EMBL" id="CAD7418563.1"/>
    </source>
</evidence>
<evidence type="ECO:0000259" key="2">
    <source>
        <dbReference type="Pfam" id="PF00125"/>
    </source>
</evidence>
<gene>
    <name evidence="3" type="ORF">TPSB3V08_LOCUS12472</name>
</gene>
<dbReference type="GO" id="GO:0046982">
    <property type="term" value="F:protein heterodimerization activity"/>
    <property type="evidence" value="ECO:0007669"/>
    <property type="project" value="InterPro"/>
</dbReference>
<reference evidence="3" key="1">
    <citation type="submission" date="2020-11" db="EMBL/GenBank/DDBJ databases">
        <authorList>
            <person name="Tran Van P."/>
        </authorList>
    </citation>
    <scope>NUCLEOTIDE SEQUENCE</scope>
</reference>
<comment type="similarity">
    <text evidence="1">Belongs to the histone H3 family.</text>
</comment>
<feature type="domain" description="Core Histone H2A/H2B/H3" evidence="2">
    <location>
        <begin position="77"/>
        <end position="107"/>
    </location>
</feature>
<dbReference type="SMART" id="SM00428">
    <property type="entry name" value="H3"/>
    <property type="match status" value="1"/>
</dbReference>
<dbReference type="Pfam" id="PF00125">
    <property type="entry name" value="Histone"/>
    <property type="match status" value="1"/>
</dbReference>
<dbReference type="EMBL" id="OD017535">
    <property type="protein sequence ID" value="CAD7418563.1"/>
    <property type="molecule type" value="Genomic_DNA"/>
</dbReference>
<dbReference type="InterPro" id="IPR000164">
    <property type="entry name" value="Histone_H3/CENP-A"/>
</dbReference>
<protein>
    <recommendedName>
        <fullName evidence="2">Core Histone H2A/H2B/H3 domain-containing protein</fullName>
    </recommendedName>
</protein>
<dbReference type="GO" id="GO:0000786">
    <property type="term" value="C:nucleosome"/>
    <property type="evidence" value="ECO:0007669"/>
    <property type="project" value="InterPro"/>
</dbReference>
<dbReference type="GO" id="GO:0003677">
    <property type="term" value="F:DNA binding"/>
    <property type="evidence" value="ECO:0007669"/>
    <property type="project" value="InterPro"/>
</dbReference>
<evidence type="ECO:0000256" key="1">
    <source>
        <dbReference type="ARBA" id="ARBA00010343"/>
    </source>
</evidence>
<organism evidence="3">
    <name type="scientific">Timema poppense</name>
    <name type="common">Walking stick</name>
    <dbReference type="NCBI Taxonomy" id="170557"/>
    <lineage>
        <taxon>Eukaryota</taxon>
        <taxon>Metazoa</taxon>
        <taxon>Ecdysozoa</taxon>
        <taxon>Arthropoda</taxon>
        <taxon>Hexapoda</taxon>
        <taxon>Insecta</taxon>
        <taxon>Pterygota</taxon>
        <taxon>Neoptera</taxon>
        <taxon>Polyneoptera</taxon>
        <taxon>Phasmatodea</taxon>
        <taxon>Timematodea</taxon>
        <taxon>Timematoidea</taxon>
        <taxon>Timematidae</taxon>
        <taxon>Timema</taxon>
    </lineage>
</organism>
<accession>A0A7R9DRE2</accession>
<sequence length="116" mass="13391">MNTCLSVNSQTGLIDCNLTRVQRDLAIGITKKGMSGNRDVWPCDCWLLDPPLPELLIRKLPFQQLVREIAQYFKMNLVGVFRHTNLCAIRTKRITIMPKDTQLAHHICQENQNSWI</sequence>